<dbReference type="GO" id="GO:0005739">
    <property type="term" value="C:mitochondrion"/>
    <property type="evidence" value="ECO:0007669"/>
    <property type="project" value="TreeGrafter"/>
</dbReference>
<keyword evidence="2" id="KW-0479">Metal-binding</keyword>
<sequence length="140" mass="16050">MIMAAARTLSTLPSTIFTRAISSSPVSCTKAVKDPGMVLKERLWQKEFHQKNKGKIYDKKPFKMTVRQGKKYMWCACGQSKTQPMCDGTHLIQQLKIPQKPLVFYAPETKEIWLCNCKQTKNPPFCDGTHRTQEIQEAIK</sequence>
<evidence type="ECO:0000256" key="4">
    <source>
        <dbReference type="ARBA" id="ARBA00023014"/>
    </source>
</evidence>
<dbReference type="Gene3D" id="3.40.5.90">
    <property type="entry name" value="CDGSH iron-sulfur domain, mitoNEET-type"/>
    <property type="match status" value="2"/>
</dbReference>
<evidence type="ECO:0000256" key="3">
    <source>
        <dbReference type="ARBA" id="ARBA00023004"/>
    </source>
</evidence>
<dbReference type="InterPro" id="IPR018967">
    <property type="entry name" value="FeS-contain_CDGSH-typ"/>
</dbReference>
<evidence type="ECO:0000256" key="1">
    <source>
        <dbReference type="ARBA" id="ARBA00022714"/>
    </source>
</evidence>
<feature type="domain" description="Iron-binding zinc finger CDGSH type" evidence="6">
    <location>
        <begin position="99"/>
        <end position="136"/>
    </location>
</feature>
<dbReference type="PANTHER" id="PTHR46491:SF3">
    <property type="entry name" value="CDGSH IRON-SULFUR DOMAIN-CONTAINING PROTEIN 3, MITOCHONDRIAL"/>
    <property type="match status" value="1"/>
</dbReference>
<evidence type="ECO:0000313" key="7">
    <source>
        <dbReference type="EMBL" id="KAK8382159.1"/>
    </source>
</evidence>
<dbReference type="GO" id="GO:0046872">
    <property type="term" value="F:metal ion binding"/>
    <property type="evidence" value="ECO:0007669"/>
    <property type="project" value="UniProtKB-KW"/>
</dbReference>
<evidence type="ECO:0000313" key="8">
    <source>
        <dbReference type="Proteomes" id="UP001487740"/>
    </source>
</evidence>
<dbReference type="Pfam" id="PF09360">
    <property type="entry name" value="zf-CDGSH"/>
    <property type="match status" value="2"/>
</dbReference>
<dbReference type="InterPro" id="IPR052950">
    <property type="entry name" value="CISD"/>
</dbReference>
<accession>A0AAW0T3B3</accession>
<dbReference type="Proteomes" id="UP001487740">
    <property type="component" value="Unassembled WGS sequence"/>
</dbReference>
<feature type="domain" description="Iron-binding zinc finger CDGSH type" evidence="6">
    <location>
        <begin position="59"/>
        <end position="96"/>
    </location>
</feature>
<keyword evidence="8" id="KW-1185">Reference proteome</keyword>
<keyword evidence="3" id="KW-0408">Iron</keyword>
<name>A0AAW0T3B3_SCYPA</name>
<dbReference type="GO" id="GO:0051537">
    <property type="term" value="F:2 iron, 2 sulfur cluster binding"/>
    <property type="evidence" value="ECO:0007669"/>
    <property type="project" value="UniProtKB-KW"/>
</dbReference>
<keyword evidence="4" id="KW-0411">Iron-sulfur</keyword>
<proteinExistence type="predicted"/>
<protein>
    <recommendedName>
        <fullName evidence="6">Iron-binding zinc finger CDGSH type domain-containing protein</fullName>
    </recommendedName>
</protein>
<dbReference type="EMBL" id="JARAKH010000039">
    <property type="protein sequence ID" value="KAK8382159.1"/>
    <property type="molecule type" value="Genomic_DNA"/>
</dbReference>
<dbReference type="PANTHER" id="PTHR46491">
    <property type="entry name" value="CDGSH IRON SULFUR DOMAIN PROTEIN HOMOLOG"/>
    <property type="match status" value="1"/>
</dbReference>
<dbReference type="AlphaFoldDB" id="A0AAW0T3B3"/>
<dbReference type="InterPro" id="IPR042216">
    <property type="entry name" value="MitoNEET_CISD"/>
</dbReference>
<dbReference type="SMART" id="SM00704">
    <property type="entry name" value="ZnF_CDGSH"/>
    <property type="match status" value="2"/>
</dbReference>
<evidence type="ECO:0000256" key="2">
    <source>
        <dbReference type="ARBA" id="ARBA00022723"/>
    </source>
</evidence>
<comment type="caution">
    <text evidence="7">The sequence shown here is derived from an EMBL/GenBank/DDBJ whole genome shotgun (WGS) entry which is preliminary data.</text>
</comment>
<evidence type="ECO:0000259" key="6">
    <source>
        <dbReference type="SMART" id="SM00704"/>
    </source>
</evidence>
<keyword evidence="1" id="KW-0001">2Fe-2S</keyword>
<comment type="cofactor">
    <cofactor evidence="5">
        <name>[2Fe-2S] cluster</name>
        <dbReference type="ChEBI" id="CHEBI:190135"/>
    </cofactor>
</comment>
<reference evidence="7 8" key="1">
    <citation type="submission" date="2023-03" db="EMBL/GenBank/DDBJ databases">
        <title>High-quality genome of Scylla paramamosain provides insights in environmental adaptation.</title>
        <authorList>
            <person name="Zhang L."/>
        </authorList>
    </citation>
    <scope>NUCLEOTIDE SEQUENCE [LARGE SCALE GENOMIC DNA]</scope>
    <source>
        <strain evidence="7">LZ_2023a</strain>
        <tissue evidence="7">Muscle</tissue>
    </source>
</reference>
<gene>
    <name evidence="7" type="ORF">O3P69_015251</name>
</gene>
<organism evidence="7 8">
    <name type="scientific">Scylla paramamosain</name>
    <name type="common">Mud crab</name>
    <dbReference type="NCBI Taxonomy" id="85552"/>
    <lineage>
        <taxon>Eukaryota</taxon>
        <taxon>Metazoa</taxon>
        <taxon>Ecdysozoa</taxon>
        <taxon>Arthropoda</taxon>
        <taxon>Crustacea</taxon>
        <taxon>Multicrustacea</taxon>
        <taxon>Malacostraca</taxon>
        <taxon>Eumalacostraca</taxon>
        <taxon>Eucarida</taxon>
        <taxon>Decapoda</taxon>
        <taxon>Pleocyemata</taxon>
        <taxon>Brachyura</taxon>
        <taxon>Eubrachyura</taxon>
        <taxon>Portunoidea</taxon>
        <taxon>Portunidae</taxon>
        <taxon>Portuninae</taxon>
        <taxon>Scylla</taxon>
    </lineage>
</organism>
<evidence type="ECO:0000256" key="5">
    <source>
        <dbReference type="ARBA" id="ARBA00034078"/>
    </source>
</evidence>